<dbReference type="OrthoDB" id="361944at2"/>
<dbReference type="Pfam" id="PF14384">
    <property type="entry name" value="BrnA_antitoxin"/>
    <property type="match status" value="1"/>
</dbReference>
<sequence length="164" mass="18687">MGETKAETARRINYHYMADAMRRLEWDLHQKVLTEGRIPEAWHEIARERGEAKRIRVTIALEEDVVRFFRGMGEGYGPRMNAVLRAFMHARLAGLLRGGETMDYLSRREGEGLDGRKPGWGEAQAAYEDLGPDASRLMSDEPGVPLGEEKRSARADTMAWLRAR</sequence>
<organism evidence="2 3">
    <name type="scientific">Paracoccus chinensis</name>
    <dbReference type="NCBI Taxonomy" id="525640"/>
    <lineage>
        <taxon>Bacteria</taxon>
        <taxon>Pseudomonadati</taxon>
        <taxon>Pseudomonadota</taxon>
        <taxon>Alphaproteobacteria</taxon>
        <taxon>Rhodobacterales</taxon>
        <taxon>Paracoccaceae</taxon>
        <taxon>Paracoccus</taxon>
    </lineage>
</organism>
<evidence type="ECO:0000313" key="3">
    <source>
        <dbReference type="Proteomes" id="UP000199555"/>
    </source>
</evidence>
<dbReference type="EMBL" id="FNGE01000002">
    <property type="protein sequence ID" value="SDK68539.1"/>
    <property type="molecule type" value="Genomic_DNA"/>
</dbReference>
<dbReference type="InterPro" id="IPR025528">
    <property type="entry name" value="BrnA_antitoxin"/>
</dbReference>
<reference evidence="3" key="1">
    <citation type="submission" date="2016-10" db="EMBL/GenBank/DDBJ databases">
        <authorList>
            <person name="Varghese N."/>
            <person name="Submissions S."/>
        </authorList>
    </citation>
    <scope>NUCLEOTIDE SEQUENCE [LARGE SCALE GENOMIC DNA]</scope>
    <source>
        <strain evidence="3">CGMCC 1.7655</strain>
    </source>
</reference>
<name>A0A1G9DXK1_9RHOB</name>
<evidence type="ECO:0000256" key="1">
    <source>
        <dbReference type="SAM" id="MobiDB-lite"/>
    </source>
</evidence>
<protein>
    <submittedName>
        <fullName evidence="2">BrnA antitoxin of type II toxin-antitoxin system</fullName>
    </submittedName>
</protein>
<evidence type="ECO:0000313" key="2">
    <source>
        <dbReference type="EMBL" id="SDK68539.1"/>
    </source>
</evidence>
<dbReference type="RefSeq" id="WP_090752656.1">
    <property type="nucleotide sequence ID" value="NZ_FNGE01000002.1"/>
</dbReference>
<proteinExistence type="predicted"/>
<feature type="region of interest" description="Disordered" evidence="1">
    <location>
        <begin position="131"/>
        <end position="151"/>
    </location>
</feature>
<dbReference type="AlphaFoldDB" id="A0A1G9DXK1"/>
<dbReference type="STRING" id="525640.SAMN04487971_102260"/>
<accession>A0A1G9DXK1</accession>
<keyword evidence="3" id="KW-1185">Reference proteome</keyword>
<gene>
    <name evidence="2" type="ORF">SAMN04487971_102260</name>
</gene>
<dbReference type="Proteomes" id="UP000199555">
    <property type="component" value="Unassembled WGS sequence"/>
</dbReference>